<dbReference type="GeneID" id="117351350"/>
<dbReference type="RefSeq" id="XP_033782431.1">
    <property type="nucleotide sequence ID" value="XM_033926540.1"/>
</dbReference>
<dbReference type="InParanoid" id="A0A6P8Q5S6"/>
<dbReference type="Gene3D" id="3.40.30.10">
    <property type="entry name" value="Glutaredoxin"/>
    <property type="match status" value="1"/>
</dbReference>
<keyword evidence="2" id="KW-0676">Redox-active center</keyword>
<evidence type="ECO:0000313" key="4">
    <source>
        <dbReference type="Proteomes" id="UP000515159"/>
    </source>
</evidence>
<dbReference type="KEGG" id="gsh:117351350"/>
<dbReference type="InterPro" id="IPR013766">
    <property type="entry name" value="Thioredoxin_domain"/>
</dbReference>
<gene>
    <name evidence="5" type="primary">LOC117351350</name>
</gene>
<evidence type="ECO:0000259" key="3">
    <source>
        <dbReference type="Pfam" id="PF00085"/>
    </source>
</evidence>
<sequence>MVCQIRTERELNMALNRAGSNLSVLYVSSPMCGPCKYMTPYFEYLCEEHSDVQFLKVDVTDSVDDFVELFHTTGIPAFYYFCNGKEIDCFAGGSKDYLLESLTKNKLRCSRY</sequence>
<proteinExistence type="predicted"/>
<evidence type="ECO:0000313" key="5">
    <source>
        <dbReference type="RefSeq" id="XP_033782431.1"/>
    </source>
</evidence>
<dbReference type="SUPFAM" id="SSF52833">
    <property type="entry name" value="Thioredoxin-like"/>
    <property type="match status" value="1"/>
</dbReference>
<feature type="domain" description="Thioredoxin" evidence="3">
    <location>
        <begin position="9"/>
        <end position="101"/>
    </location>
</feature>
<protein>
    <submittedName>
        <fullName evidence="5">Thioredoxin-like</fullName>
    </submittedName>
</protein>
<reference evidence="5" key="1">
    <citation type="submission" date="2025-08" db="UniProtKB">
        <authorList>
            <consortium name="RefSeq"/>
        </authorList>
    </citation>
    <scope>IDENTIFICATION</scope>
</reference>
<dbReference type="Pfam" id="PF00085">
    <property type="entry name" value="Thioredoxin"/>
    <property type="match status" value="1"/>
</dbReference>
<dbReference type="PANTHER" id="PTHR46115">
    <property type="entry name" value="THIOREDOXIN-LIKE PROTEIN 1"/>
    <property type="match status" value="1"/>
</dbReference>
<dbReference type="AlphaFoldDB" id="A0A6P8Q5S6"/>
<dbReference type="InterPro" id="IPR036249">
    <property type="entry name" value="Thioredoxin-like_sf"/>
</dbReference>
<keyword evidence="4" id="KW-1185">Reference proteome</keyword>
<dbReference type="OrthoDB" id="2121326at2759"/>
<organism evidence="4 5">
    <name type="scientific">Geotrypetes seraphini</name>
    <name type="common">Gaboon caecilian</name>
    <name type="synonym">Caecilia seraphini</name>
    <dbReference type="NCBI Taxonomy" id="260995"/>
    <lineage>
        <taxon>Eukaryota</taxon>
        <taxon>Metazoa</taxon>
        <taxon>Chordata</taxon>
        <taxon>Craniata</taxon>
        <taxon>Vertebrata</taxon>
        <taxon>Euteleostomi</taxon>
        <taxon>Amphibia</taxon>
        <taxon>Gymnophiona</taxon>
        <taxon>Geotrypetes</taxon>
    </lineage>
</organism>
<accession>A0A6P8Q5S6</accession>
<keyword evidence="1" id="KW-1015">Disulfide bond</keyword>
<dbReference type="CDD" id="cd02947">
    <property type="entry name" value="TRX_family"/>
    <property type="match status" value="1"/>
</dbReference>
<evidence type="ECO:0000256" key="2">
    <source>
        <dbReference type="ARBA" id="ARBA00023284"/>
    </source>
</evidence>
<dbReference type="Proteomes" id="UP000515159">
    <property type="component" value="Chromosome 1"/>
</dbReference>
<evidence type="ECO:0000256" key="1">
    <source>
        <dbReference type="ARBA" id="ARBA00023157"/>
    </source>
</evidence>
<name>A0A6P8Q5S6_GEOSA</name>